<dbReference type="EMBL" id="CM035406">
    <property type="protein sequence ID" value="KAH7446547.1"/>
    <property type="molecule type" value="Genomic_DNA"/>
</dbReference>
<feature type="transmembrane region" description="Helical" evidence="2">
    <location>
        <begin position="730"/>
        <end position="749"/>
    </location>
</feature>
<feature type="region of interest" description="Disordered" evidence="1">
    <location>
        <begin position="57"/>
        <end position="548"/>
    </location>
</feature>
<keyword evidence="5" id="KW-1185">Reference proteome</keyword>
<evidence type="ECO:0000256" key="2">
    <source>
        <dbReference type="SAM" id="Phobius"/>
    </source>
</evidence>
<feature type="compositionally biased region" description="Polar residues" evidence="1">
    <location>
        <begin position="187"/>
        <end position="204"/>
    </location>
</feature>
<dbReference type="EMBL" id="CM035406">
    <property type="protein sequence ID" value="KAH7446546.1"/>
    <property type="molecule type" value="Genomic_DNA"/>
</dbReference>
<organism evidence="4 5">
    <name type="scientific">Ceratopteris richardii</name>
    <name type="common">Triangle waterfern</name>
    <dbReference type="NCBI Taxonomy" id="49495"/>
    <lineage>
        <taxon>Eukaryota</taxon>
        <taxon>Viridiplantae</taxon>
        <taxon>Streptophyta</taxon>
        <taxon>Embryophyta</taxon>
        <taxon>Tracheophyta</taxon>
        <taxon>Polypodiopsida</taxon>
        <taxon>Polypodiidae</taxon>
        <taxon>Polypodiales</taxon>
        <taxon>Pteridineae</taxon>
        <taxon>Pteridaceae</taxon>
        <taxon>Parkerioideae</taxon>
        <taxon>Ceratopteris</taxon>
    </lineage>
</organism>
<feature type="compositionally biased region" description="Polar residues" evidence="1">
    <location>
        <begin position="220"/>
        <end position="231"/>
    </location>
</feature>
<dbReference type="PANTHER" id="PTHR35310">
    <property type="entry name" value="CELL WALL INTEGRITY/STRESS RESPONSE COMPONENT-LIKE PROTEIN"/>
    <property type="match status" value="1"/>
</dbReference>
<feature type="transmembrane region" description="Helical" evidence="2">
    <location>
        <begin position="797"/>
        <end position="815"/>
    </location>
</feature>
<feature type="compositionally biased region" description="Basic residues" evidence="1">
    <location>
        <begin position="399"/>
        <end position="408"/>
    </location>
</feature>
<feature type="compositionally biased region" description="Basic and acidic residues" evidence="1">
    <location>
        <begin position="418"/>
        <end position="435"/>
    </location>
</feature>
<feature type="compositionally biased region" description="Basic and acidic residues" evidence="1">
    <location>
        <begin position="370"/>
        <end position="398"/>
    </location>
</feature>
<evidence type="ECO:0000313" key="4">
    <source>
        <dbReference type="EMBL" id="KAH7446547.1"/>
    </source>
</evidence>
<feature type="signal peptide" evidence="3">
    <location>
        <begin position="1"/>
        <end position="21"/>
    </location>
</feature>
<dbReference type="PANTHER" id="PTHR35310:SF1">
    <property type="entry name" value="CELL WALL INTEGRITY_STRESS RESPONSE COMPONENT-LIKE PROTEIN"/>
    <property type="match status" value="1"/>
</dbReference>
<proteinExistence type="predicted"/>
<feature type="compositionally biased region" description="Basic and acidic residues" evidence="1">
    <location>
        <begin position="92"/>
        <end position="108"/>
    </location>
</feature>
<feature type="transmembrane region" description="Helical" evidence="2">
    <location>
        <begin position="756"/>
        <end position="777"/>
    </location>
</feature>
<comment type="caution">
    <text evidence="4">The sequence shown here is derived from an EMBL/GenBank/DDBJ whole genome shotgun (WGS) entry which is preliminary data.</text>
</comment>
<feature type="compositionally biased region" description="Low complexity" evidence="1">
    <location>
        <begin position="205"/>
        <end position="218"/>
    </location>
</feature>
<dbReference type="OMA" id="NFEDYNQ"/>
<feature type="compositionally biased region" description="Basic and acidic residues" evidence="1">
    <location>
        <begin position="346"/>
        <end position="357"/>
    </location>
</feature>
<dbReference type="AlphaFoldDB" id="A0A8T2VDH9"/>
<feature type="transmembrane region" description="Helical" evidence="2">
    <location>
        <begin position="687"/>
        <end position="710"/>
    </location>
</feature>
<dbReference type="PROSITE" id="PS51257">
    <property type="entry name" value="PROKAR_LIPOPROTEIN"/>
    <property type="match status" value="1"/>
</dbReference>
<dbReference type="Proteomes" id="UP000825935">
    <property type="component" value="Chromosome 1"/>
</dbReference>
<dbReference type="OrthoDB" id="2020776at2759"/>
<evidence type="ECO:0000313" key="5">
    <source>
        <dbReference type="Proteomes" id="UP000825935"/>
    </source>
</evidence>
<sequence>MRTVVFVILCVHMLLWIGCYSVTVLPKLSRDGNNPCKGVNPTQTAKLISRKLLEDSADSDLNEGETTNAGSAAVSVDQNHGDEKGETEEEPEVKRTEEETSAVEKEVEQVETVPVNNENVEKTEEPKVETTQEIPKGEEAHEREAGDSQEKRDTVPEIVKEQGRNIDAFEEKPTPSSDGDEDGKAEGTTSSNEEEPSAQNLQELDSSSTSADSGGAASIEQVTEKSTNSESNEGETDLETQNKDAQSSAIDTAKEQEISDASSKTQKHDDQPDRTIDETSDKRETTEQERQDLPKAENRDLENGSNIKEVIQADWQGDDAHAKASEEIGNGSNNGTDASSNVSNDTKMDDTPVEKASEGTGGETNENSTTEEKKWEPEKEKEQESNDDSGKQQEGGKGREKRKNKQKEKKSQTSEGSTEIHDESKDAYAKEKSDEVQDSMGDSDHESSRDEAKDGDGDKKADDQELDSTSTENKHNGGENAHGEGEGGDAMEEKEERDLSGNSDHEWSGDKPKEGDKDKKIDDQETDISNTENRHDGGEETDTKDASLVTVGDEETQAATKEVEMQLEALKRDSVIDTSVDQAHERDPSEDEYDIIQELTDLPTKFQQTAGKVAEHLRPDVIKWKDTSKVYFDLANQQIEESFSPLIGRQYAPFFASLISYGILLLPLILVFHLFNQIKALFSLQKVLLFINIYLAAYFATLWLASFIIGLEPMSFFYSNSLSSYLSLQLLQAFGYLIYLILQTANFIYSCIVDTLVGKLTGCLQWVVAVGIGLHYYVTVFHPAVTSRPPHTSWKFYAMYTVAFFILCLFARIRWVKKQYVIIGANVTDKKS</sequence>
<keyword evidence="2" id="KW-1133">Transmembrane helix</keyword>
<evidence type="ECO:0000256" key="3">
    <source>
        <dbReference type="SAM" id="SignalP"/>
    </source>
</evidence>
<feature type="compositionally biased region" description="Basic and acidic residues" evidence="1">
    <location>
        <begin position="494"/>
        <end position="523"/>
    </location>
</feature>
<keyword evidence="3" id="KW-0732">Signal</keyword>
<feature type="compositionally biased region" description="Basic and acidic residues" evidence="1">
    <location>
        <begin position="119"/>
        <end position="173"/>
    </location>
</feature>
<feature type="compositionally biased region" description="Basic and acidic residues" evidence="1">
    <location>
        <begin position="266"/>
        <end position="302"/>
    </location>
</feature>
<accession>A0A8T2VDH9</accession>
<name>A0A8T2VDH9_CERRI</name>
<feature type="transmembrane region" description="Helical" evidence="2">
    <location>
        <begin position="651"/>
        <end position="675"/>
    </location>
</feature>
<reference evidence="4" key="1">
    <citation type="submission" date="2021-08" db="EMBL/GenBank/DDBJ databases">
        <title>WGS assembly of Ceratopteris richardii.</title>
        <authorList>
            <person name="Marchant D.B."/>
            <person name="Chen G."/>
            <person name="Jenkins J."/>
            <person name="Shu S."/>
            <person name="Leebens-Mack J."/>
            <person name="Grimwood J."/>
            <person name="Schmutz J."/>
            <person name="Soltis P."/>
            <person name="Soltis D."/>
            <person name="Chen Z.-H."/>
        </authorList>
    </citation>
    <scope>NUCLEOTIDE SEQUENCE</scope>
    <source>
        <strain evidence="4">Whitten #5841</strain>
        <tissue evidence="4">Leaf</tissue>
    </source>
</reference>
<feature type="compositionally biased region" description="Basic and acidic residues" evidence="1">
    <location>
        <begin position="472"/>
        <end position="485"/>
    </location>
</feature>
<protein>
    <submittedName>
        <fullName evidence="4">Uncharacterized protein</fullName>
    </submittedName>
</protein>
<keyword evidence="2" id="KW-0472">Membrane</keyword>
<keyword evidence="2" id="KW-0812">Transmembrane</keyword>
<feature type="compositionally biased region" description="Basic and acidic residues" evidence="1">
    <location>
        <begin position="532"/>
        <end position="545"/>
    </location>
</feature>
<feature type="compositionally biased region" description="Polar residues" evidence="1">
    <location>
        <begin position="330"/>
        <end position="345"/>
    </location>
</feature>
<feature type="chain" id="PRO_5036275976" evidence="3">
    <location>
        <begin position="22"/>
        <end position="832"/>
    </location>
</feature>
<gene>
    <name evidence="4" type="ORF">KP509_01G061500</name>
</gene>
<feature type="compositionally biased region" description="Basic and acidic residues" evidence="1">
    <location>
        <begin position="442"/>
        <end position="463"/>
    </location>
</feature>
<evidence type="ECO:0000256" key="1">
    <source>
        <dbReference type="SAM" id="MobiDB-lite"/>
    </source>
</evidence>